<keyword evidence="16" id="KW-1185">Reference proteome</keyword>
<proteinExistence type="inferred from homology"/>
<dbReference type="Gene3D" id="3.20.20.70">
    <property type="entry name" value="Aldolase class I"/>
    <property type="match status" value="2"/>
</dbReference>
<dbReference type="PANTHER" id="PTHR22854:SF2">
    <property type="entry name" value="INDOLE-3-GLYCEROL-PHOSPHATE SYNTHASE"/>
    <property type="match status" value="1"/>
</dbReference>
<dbReference type="InterPro" id="IPR011060">
    <property type="entry name" value="RibuloseP-bd_barrel"/>
</dbReference>
<dbReference type="KEGG" id="tbe:Trebr_1624"/>
<keyword evidence="10 15" id="KW-0456">Lyase</keyword>
<dbReference type="RefSeq" id="WP_013758752.1">
    <property type="nucleotide sequence ID" value="NC_015500.1"/>
</dbReference>
<dbReference type="Pfam" id="PF00697">
    <property type="entry name" value="PRAI"/>
    <property type="match status" value="1"/>
</dbReference>
<organism evidence="15 16">
    <name type="scientific">Treponema brennaborense (strain DSM 12168 / CIP 105900 / DD5/3)</name>
    <dbReference type="NCBI Taxonomy" id="906968"/>
    <lineage>
        <taxon>Bacteria</taxon>
        <taxon>Pseudomonadati</taxon>
        <taxon>Spirochaetota</taxon>
        <taxon>Spirochaetia</taxon>
        <taxon>Spirochaetales</taxon>
        <taxon>Treponemataceae</taxon>
        <taxon>Treponema</taxon>
    </lineage>
</organism>
<dbReference type="GO" id="GO:0000162">
    <property type="term" value="P:L-tryptophan biosynthetic process"/>
    <property type="evidence" value="ECO:0007669"/>
    <property type="project" value="UniProtKB-UniRule"/>
</dbReference>
<dbReference type="InterPro" id="IPR013785">
    <property type="entry name" value="Aldolase_TIM"/>
</dbReference>
<dbReference type="STRING" id="906968.Trebr_1624"/>
<dbReference type="eggNOG" id="COG0135">
    <property type="taxonomic scope" value="Bacteria"/>
</dbReference>
<protein>
    <recommendedName>
        <fullName evidence="12">N-(5'-phosphoribosyl)anthranilate isomerase</fullName>
        <shortName evidence="12">PRAI</shortName>
        <ecNumber evidence="12">5.3.1.24</ecNumber>
    </recommendedName>
</protein>
<evidence type="ECO:0000256" key="10">
    <source>
        <dbReference type="ARBA" id="ARBA00023239"/>
    </source>
</evidence>
<feature type="domain" description="Indole-3-glycerol phosphate synthase" evidence="13">
    <location>
        <begin position="41"/>
        <end position="168"/>
    </location>
</feature>
<evidence type="ECO:0000313" key="16">
    <source>
        <dbReference type="Proteomes" id="UP000006546"/>
    </source>
</evidence>
<dbReference type="Pfam" id="PF00218">
    <property type="entry name" value="IGPS"/>
    <property type="match status" value="1"/>
</dbReference>
<evidence type="ECO:0000256" key="5">
    <source>
        <dbReference type="ARBA" id="ARBA00022605"/>
    </source>
</evidence>
<feature type="domain" description="N-(5'phosphoribosyl) anthranilate isomerase (PRAI)" evidence="14">
    <location>
        <begin position="317"/>
        <end position="522"/>
    </location>
</feature>
<keyword evidence="11" id="KW-0511">Multifunctional enzyme</keyword>
<evidence type="ECO:0000256" key="11">
    <source>
        <dbReference type="ARBA" id="ARBA00023268"/>
    </source>
</evidence>
<dbReference type="GO" id="GO:0004640">
    <property type="term" value="F:phosphoribosylanthranilate isomerase activity"/>
    <property type="evidence" value="ECO:0007669"/>
    <property type="project" value="UniProtKB-UniRule"/>
</dbReference>
<dbReference type="InterPro" id="IPR013798">
    <property type="entry name" value="Indole-3-glycerol_P_synth_dom"/>
</dbReference>
<keyword evidence="6" id="KW-0210">Decarboxylase</keyword>
<name>F4LPQ1_TREBD</name>
<comment type="pathway">
    <text evidence="4">Amino-acid biosynthesis; L-tryptophan biosynthesis; L-tryptophan from chorismate: step 4/5.</text>
</comment>
<comment type="catalytic activity">
    <reaction evidence="2">
        <text>1-(2-carboxyphenylamino)-1-deoxy-D-ribulose 5-phosphate + H(+) = (1S,2R)-1-C-(indol-3-yl)glycerol 3-phosphate + CO2 + H2O</text>
        <dbReference type="Rhea" id="RHEA:23476"/>
        <dbReference type="ChEBI" id="CHEBI:15377"/>
        <dbReference type="ChEBI" id="CHEBI:15378"/>
        <dbReference type="ChEBI" id="CHEBI:16526"/>
        <dbReference type="ChEBI" id="CHEBI:58613"/>
        <dbReference type="ChEBI" id="CHEBI:58866"/>
        <dbReference type="EC" id="4.1.1.48"/>
    </reaction>
</comment>
<evidence type="ECO:0000256" key="6">
    <source>
        <dbReference type="ARBA" id="ARBA00022793"/>
    </source>
</evidence>
<evidence type="ECO:0000256" key="8">
    <source>
        <dbReference type="ARBA" id="ARBA00023141"/>
    </source>
</evidence>
<keyword evidence="7 12" id="KW-0822">Tryptophan biosynthesis</keyword>
<dbReference type="CDD" id="cd00405">
    <property type="entry name" value="PRAI"/>
    <property type="match status" value="1"/>
</dbReference>
<evidence type="ECO:0000256" key="4">
    <source>
        <dbReference type="ARBA" id="ARBA00004696"/>
    </source>
</evidence>
<evidence type="ECO:0000256" key="3">
    <source>
        <dbReference type="ARBA" id="ARBA00004664"/>
    </source>
</evidence>
<evidence type="ECO:0000313" key="15">
    <source>
        <dbReference type="EMBL" id="AEE17047.1"/>
    </source>
</evidence>
<reference evidence="16" key="1">
    <citation type="submission" date="2011-04" db="EMBL/GenBank/DDBJ databases">
        <title>The complete genome of Treponema brennaborense DSM 12168.</title>
        <authorList>
            <person name="Lucas S."/>
            <person name="Han J."/>
            <person name="Lapidus A."/>
            <person name="Bruce D."/>
            <person name="Goodwin L."/>
            <person name="Pitluck S."/>
            <person name="Peters L."/>
            <person name="Kyrpides N."/>
            <person name="Mavromatis K."/>
            <person name="Ivanova N."/>
            <person name="Mikhailova N."/>
            <person name="Pagani I."/>
            <person name="Teshima H."/>
            <person name="Detter J.C."/>
            <person name="Tapia R."/>
            <person name="Han C."/>
            <person name="Land M."/>
            <person name="Hauser L."/>
            <person name="Markowitz V."/>
            <person name="Cheng J.-F."/>
            <person name="Hugenholtz P."/>
            <person name="Woyke T."/>
            <person name="Wu D."/>
            <person name="Gronow S."/>
            <person name="Wellnitz S."/>
            <person name="Brambilla E."/>
            <person name="Klenk H.-P."/>
            <person name="Eisen J.A."/>
        </authorList>
    </citation>
    <scope>NUCLEOTIDE SEQUENCE [LARGE SCALE GENOMIC DNA]</scope>
    <source>
        <strain evidence="16">DSM 12168 / CIP 105900 / DD5/3</strain>
    </source>
</reference>
<evidence type="ECO:0000259" key="14">
    <source>
        <dbReference type="Pfam" id="PF00697"/>
    </source>
</evidence>
<dbReference type="InterPro" id="IPR001240">
    <property type="entry name" value="PRAI_dom"/>
</dbReference>
<dbReference type="PANTHER" id="PTHR22854">
    <property type="entry name" value="TRYPTOPHAN BIOSYNTHESIS PROTEIN"/>
    <property type="match status" value="1"/>
</dbReference>
<comment type="similarity">
    <text evidence="12">Belongs to the TrpF family.</text>
</comment>
<dbReference type="SUPFAM" id="SSF51366">
    <property type="entry name" value="Ribulose-phoshate binding barrel"/>
    <property type="match status" value="2"/>
</dbReference>
<evidence type="ECO:0000256" key="12">
    <source>
        <dbReference type="HAMAP-Rule" id="MF_00135"/>
    </source>
</evidence>
<keyword evidence="5 12" id="KW-0028">Amino-acid biosynthesis</keyword>
<dbReference type="EMBL" id="CP002696">
    <property type="protein sequence ID" value="AEE17047.1"/>
    <property type="molecule type" value="Genomic_DNA"/>
</dbReference>
<sequence length="530" mass="56852">MPDILAEIVARRARDLETLGATFGSTIPECRQRPIVPFLARPGTILEIKRASPSKGNIAPELNAAETARLYADAGTQAISVLTERNFFGGSLADLTDAARAAPRTAILRKDFILRKDEIGVSFRAGADAVLLIARILSAEKLREFALECRSFGITPFIEIRGEHDIEKFREAFRACSERDGNAQTERDGATPHPVPVAGVNARDLATFATDPLVPPSFTELAPYKVVFESGIRHPAAAAFAGSMGFDGILVGEAAARSPETVDAIVKAFTLQAEAAAEVKAKTKGEHGRTQRFLSENAAFWERIAVKLRTEKRRPLIKICGLTNEADAKYAAHSGADMLGFVFTPESPRNVSAERVRAIREALCAAGLRPPCIGVITDPDSAEAAEAAKLVREGVLDALQFHGCSVPDPASETARRIACYGAVRPESVSGLGELETLLEHGQPRVLLDAFHRNLNGGTGTQAAPAIVRAAAKMTPLWLAGGITPENVSSIIKEYDPELIDVSSGTELSPGKKDYAKIDALMNTIRRNTAE</sequence>
<evidence type="ECO:0000256" key="1">
    <source>
        <dbReference type="ARBA" id="ARBA00001164"/>
    </source>
</evidence>
<dbReference type="HAMAP" id="MF_00135">
    <property type="entry name" value="PRAI"/>
    <property type="match status" value="1"/>
</dbReference>
<dbReference type="GO" id="GO:0004425">
    <property type="term" value="F:indole-3-glycerol-phosphate synthase activity"/>
    <property type="evidence" value="ECO:0007669"/>
    <property type="project" value="UniProtKB-EC"/>
</dbReference>
<dbReference type="AlphaFoldDB" id="F4LPQ1"/>
<dbReference type="Proteomes" id="UP000006546">
    <property type="component" value="Chromosome"/>
</dbReference>
<evidence type="ECO:0000256" key="2">
    <source>
        <dbReference type="ARBA" id="ARBA00001633"/>
    </source>
</evidence>
<dbReference type="eggNOG" id="COG0134">
    <property type="taxonomic scope" value="Bacteria"/>
</dbReference>
<dbReference type="UniPathway" id="UPA00035">
    <property type="reaction ID" value="UER00042"/>
</dbReference>
<keyword evidence="8 12" id="KW-0057">Aromatic amino acid biosynthesis</keyword>
<keyword evidence="9 12" id="KW-0413">Isomerase</keyword>
<accession>F4LPQ1</accession>
<evidence type="ECO:0000256" key="7">
    <source>
        <dbReference type="ARBA" id="ARBA00022822"/>
    </source>
</evidence>
<comment type="pathway">
    <text evidence="3 12">Amino-acid biosynthesis; L-tryptophan biosynthesis; L-tryptophan from chorismate: step 3/5.</text>
</comment>
<gene>
    <name evidence="12" type="primary">trpF</name>
    <name evidence="15" type="ordered locus">Trebr_1624</name>
</gene>
<dbReference type="CDD" id="cd00331">
    <property type="entry name" value="IGPS"/>
    <property type="match status" value="1"/>
</dbReference>
<dbReference type="OrthoDB" id="9804217at2"/>
<dbReference type="InterPro" id="IPR045186">
    <property type="entry name" value="Indole-3-glycerol_P_synth"/>
</dbReference>
<evidence type="ECO:0000259" key="13">
    <source>
        <dbReference type="Pfam" id="PF00218"/>
    </source>
</evidence>
<comment type="catalytic activity">
    <reaction evidence="1 12">
        <text>N-(5-phospho-beta-D-ribosyl)anthranilate = 1-(2-carboxyphenylamino)-1-deoxy-D-ribulose 5-phosphate</text>
        <dbReference type="Rhea" id="RHEA:21540"/>
        <dbReference type="ChEBI" id="CHEBI:18277"/>
        <dbReference type="ChEBI" id="CHEBI:58613"/>
        <dbReference type="EC" id="5.3.1.24"/>
    </reaction>
</comment>
<dbReference type="HOGENOM" id="CLU_007713_2_3_12"/>
<evidence type="ECO:0000256" key="9">
    <source>
        <dbReference type="ARBA" id="ARBA00023235"/>
    </source>
</evidence>
<dbReference type="EC" id="5.3.1.24" evidence="12"/>